<feature type="transmembrane region" description="Helical" evidence="17">
    <location>
        <begin position="15"/>
        <end position="35"/>
    </location>
</feature>
<dbReference type="GO" id="GO:0005741">
    <property type="term" value="C:mitochondrial outer membrane"/>
    <property type="evidence" value="ECO:0007669"/>
    <property type="project" value="UniProtKB-SubCell"/>
</dbReference>
<dbReference type="InterPro" id="IPR023352">
    <property type="entry name" value="MAPEG-like_dom_sf"/>
</dbReference>
<keyword evidence="6" id="KW-0808">Transferase</keyword>
<evidence type="ECO:0000313" key="19">
    <source>
        <dbReference type="Proteomes" id="UP001162162"/>
    </source>
</evidence>
<evidence type="ECO:0000256" key="17">
    <source>
        <dbReference type="SAM" id="Phobius"/>
    </source>
</evidence>
<keyword evidence="11" id="KW-0007">Acetylation</keyword>
<feature type="transmembrane region" description="Helical" evidence="17">
    <location>
        <begin position="76"/>
        <end position="92"/>
    </location>
</feature>
<comment type="similarity">
    <text evidence="4">Belongs to the MAPEG family.</text>
</comment>
<evidence type="ECO:0000256" key="8">
    <source>
        <dbReference type="ARBA" id="ARBA00022787"/>
    </source>
</evidence>
<keyword evidence="10 17" id="KW-1133">Transmembrane helix</keyword>
<keyword evidence="19" id="KW-1185">Reference proteome</keyword>
<feature type="transmembrane region" description="Helical" evidence="17">
    <location>
        <begin position="98"/>
        <end position="122"/>
    </location>
</feature>
<dbReference type="GO" id="GO:0004364">
    <property type="term" value="F:glutathione transferase activity"/>
    <property type="evidence" value="ECO:0007669"/>
    <property type="project" value="UniProtKB-EC"/>
</dbReference>
<comment type="function">
    <text evidence="1">Conjugation of reduced glutathione to a wide number of exogenous and endogenous hydrophobic electrophiles.</text>
</comment>
<evidence type="ECO:0000256" key="14">
    <source>
        <dbReference type="ARBA" id="ARBA00038540"/>
    </source>
</evidence>
<dbReference type="Pfam" id="PF01124">
    <property type="entry name" value="MAPEG"/>
    <property type="match status" value="1"/>
</dbReference>
<dbReference type="PANTHER" id="PTHR10689:SF6">
    <property type="entry name" value="MICROSOMAL GLUTATHIONE S-TRANSFERASE 1"/>
    <property type="match status" value="1"/>
</dbReference>
<evidence type="ECO:0000256" key="7">
    <source>
        <dbReference type="ARBA" id="ARBA00022692"/>
    </source>
</evidence>
<comment type="caution">
    <text evidence="18">The sequence shown here is derived from an EMBL/GenBank/DDBJ whole genome shotgun (WGS) entry which is preliminary data.</text>
</comment>
<evidence type="ECO:0000256" key="4">
    <source>
        <dbReference type="ARBA" id="ARBA00010459"/>
    </source>
</evidence>
<name>A0AAV8Z3T4_9CUCU</name>
<dbReference type="SUPFAM" id="SSF161084">
    <property type="entry name" value="MAPEG domain-like"/>
    <property type="match status" value="1"/>
</dbReference>
<keyword evidence="12" id="KW-0496">Mitochondrion</keyword>
<dbReference type="GO" id="GO:0005789">
    <property type="term" value="C:endoplasmic reticulum membrane"/>
    <property type="evidence" value="ECO:0007669"/>
    <property type="project" value="UniProtKB-SubCell"/>
</dbReference>
<evidence type="ECO:0000256" key="1">
    <source>
        <dbReference type="ARBA" id="ARBA00003701"/>
    </source>
</evidence>
<evidence type="ECO:0000256" key="3">
    <source>
        <dbReference type="ARBA" id="ARBA00004477"/>
    </source>
</evidence>
<proteinExistence type="inferred from homology"/>
<keyword evidence="13 17" id="KW-0472">Membrane</keyword>
<accession>A0AAV8Z3T4</accession>
<evidence type="ECO:0000256" key="2">
    <source>
        <dbReference type="ARBA" id="ARBA00004294"/>
    </source>
</evidence>
<evidence type="ECO:0000256" key="5">
    <source>
        <dbReference type="ARBA" id="ARBA00012452"/>
    </source>
</evidence>
<dbReference type="PANTHER" id="PTHR10689">
    <property type="entry name" value="MICROSOMAL GLUTATHIONE S-TRANSFERASE 1"/>
    <property type="match status" value="1"/>
</dbReference>
<comment type="catalytic activity">
    <reaction evidence="16">
        <text>RX + glutathione = an S-substituted glutathione + a halide anion + H(+)</text>
        <dbReference type="Rhea" id="RHEA:16437"/>
        <dbReference type="ChEBI" id="CHEBI:15378"/>
        <dbReference type="ChEBI" id="CHEBI:16042"/>
        <dbReference type="ChEBI" id="CHEBI:17792"/>
        <dbReference type="ChEBI" id="CHEBI:57925"/>
        <dbReference type="ChEBI" id="CHEBI:90779"/>
        <dbReference type="EC" id="2.5.1.18"/>
    </reaction>
    <physiologicalReaction direction="left-to-right" evidence="16">
        <dbReference type="Rhea" id="RHEA:16438"/>
    </physiologicalReaction>
</comment>
<evidence type="ECO:0000256" key="6">
    <source>
        <dbReference type="ARBA" id="ARBA00022679"/>
    </source>
</evidence>
<dbReference type="FunFam" id="1.20.120.550:FF:000002">
    <property type="entry name" value="Microsomal glutathione S-transferase 1"/>
    <property type="match status" value="1"/>
</dbReference>
<keyword evidence="7 17" id="KW-0812">Transmembrane</keyword>
<evidence type="ECO:0000256" key="12">
    <source>
        <dbReference type="ARBA" id="ARBA00023128"/>
    </source>
</evidence>
<feature type="transmembrane region" description="Helical" evidence="17">
    <location>
        <begin position="129"/>
        <end position="149"/>
    </location>
</feature>
<comment type="subunit">
    <text evidence="14">Homotrimer; The trimer binds only one molecule of glutathione.</text>
</comment>
<organism evidence="18 19">
    <name type="scientific">Aromia moschata</name>
    <dbReference type="NCBI Taxonomy" id="1265417"/>
    <lineage>
        <taxon>Eukaryota</taxon>
        <taxon>Metazoa</taxon>
        <taxon>Ecdysozoa</taxon>
        <taxon>Arthropoda</taxon>
        <taxon>Hexapoda</taxon>
        <taxon>Insecta</taxon>
        <taxon>Pterygota</taxon>
        <taxon>Neoptera</taxon>
        <taxon>Endopterygota</taxon>
        <taxon>Coleoptera</taxon>
        <taxon>Polyphaga</taxon>
        <taxon>Cucujiformia</taxon>
        <taxon>Chrysomeloidea</taxon>
        <taxon>Cerambycidae</taxon>
        <taxon>Cerambycinae</taxon>
        <taxon>Callichromatini</taxon>
        <taxon>Aromia</taxon>
    </lineage>
</organism>
<keyword evidence="8" id="KW-1000">Mitochondrion outer membrane</keyword>
<comment type="subcellular location">
    <subcellularLocation>
        <location evidence="3">Endoplasmic reticulum membrane</location>
        <topology evidence="3">Multi-pass membrane protein</topology>
    </subcellularLocation>
    <subcellularLocation>
        <location evidence="2">Mitochondrion outer membrane</location>
    </subcellularLocation>
</comment>
<evidence type="ECO:0000256" key="9">
    <source>
        <dbReference type="ARBA" id="ARBA00022824"/>
    </source>
</evidence>
<evidence type="ECO:0000256" key="15">
    <source>
        <dbReference type="ARBA" id="ARBA00039397"/>
    </source>
</evidence>
<dbReference type="InterPro" id="IPR001129">
    <property type="entry name" value="Membr-assoc_MAPEG"/>
</dbReference>
<evidence type="ECO:0000256" key="10">
    <source>
        <dbReference type="ARBA" id="ARBA00022989"/>
    </source>
</evidence>
<dbReference type="EC" id="2.5.1.18" evidence="5"/>
<gene>
    <name evidence="18" type="ORF">NQ318_016336</name>
</gene>
<keyword evidence="9" id="KW-0256">Endoplasmic reticulum</keyword>
<evidence type="ECO:0000256" key="11">
    <source>
        <dbReference type="ARBA" id="ARBA00022990"/>
    </source>
</evidence>
<evidence type="ECO:0000256" key="16">
    <source>
        <dbReference type="ARBA" id="ARBA00049385"/>
    </source>
</evidence>
<dbReference type="Gene3D" id="1.20.120.550">
    <property type="entry name" value="Membrane associated eicosanoid/glutathione metabolism-like domain"/>
    <property type="match status" value="1"/>
</dbReference>
<dbReference type="EMBL" id="JAPWTK010000016">
    <property type="protein sequence ID" value="KAJ8958615.1"/>
    <property type="molecule type" value="Genomic_DNA"/>
</dbReference>
<dbReference type="InterPro" id="IPR040162">
    <property type="entry name" value="MGST1-like"/>
</dbReference>
<reference evidence="18" key="1">
    <citation type="journal article" date="2023" name="Insect Mol. Biol.">
        <title>Genome sequencing provides insights into the evolution of gene families encoding plant cell wall-degrading enzymes in longhorned beetles.</title>
        <authorList>
            <person name="Shin N.R."/>
            <person name="Okamura Y."/>
            <person name="Kirsch R."/>
            <person name="Pauchet Y."/>
        </authorList>
    </citation>
    <scope>NUCLEOTIDE SEQUENCE</scope>
    <source>
        <strain evidence="18">AMC_N1</strain>
    </source>
</reference>
<dbReference type="AlphaFoldDB" id="A0AAV8Z3T4"/>
<sequence>MAQVVVESLLENPLFGVYSFYASILVLKMMFMSILTGMTRINNKAFVNPEDAKAMKGKVKVDENVERIRRAHQNDLENIPIFLFVSFIYVLTNPSVGLATYLIRSFTIARILHTIVYAIIVIPQPARGLSFGVGLFITGYMAVMNLFYFL</sequence>
<dbReference type="Proteomes" id="UP001162162">
    <property type="component" value="Unassembled WGS sequence"/>
</dbReference>
<evidence type="ECO:0000256" key="13">
    <source>
        <dbReference type="ARBA" id="ARBA00023136"/>
    </source>
</evidence>
<evidence type="ECO:0000313" key="18">
    <source>
        <dbReference type="EMBL" id="KAJ8958615.1"/>
    </source>
</evidence>
<protein>
    <recommendedName>
        <fullName evidence="15">Microsomal glutathione S-transferase 1</fullName>
        <ecNumber evidence="5">2.5.1.18</ecNumber>
    </recommendedName>
</protein>